<feature type="transmembrane region" description="Helical" evidence="10">
    <location>
        <begin position="39"/>
        <end position="61"/>
    </location>
</feature>
<evidence type="ECO:0000256" key="1">
    <source>
        <dbReference type="ARBA" id="ARBA00004651"/>
    </source>
</evidence>
<name>A0A0L7QLK2_9HYME</name>
<protein>
    <recommendedName>
        <fullName evidence="10">Odorant receptor</fullName>
    </recommendedName>
</protein>
<keyword evidence="8 10" id="KW-0675">Receptor</keyword>
<organism evidence="11 12">
    <name type="scientific">Habropoda laboriosa</name>
    <dbReference type="NCBI Taxonomy" id="597456"/>
    <lineage>
        <taxon>Eukaryota</taxon>
        <taxon>Metazoa</taxon>
        <taxon>Ecdysozoa</taxon>
        <taxon>Arthropoda</taxon>
        <taxon>Hexapoda</taxon>
        <taxon>Insecta</taxon>
        <taxon>Pterygota</taxon>
        <taxon>Neoptera</taxon>
        <taxon>Endopterygota</taxon>
        <taxon>Hymenoptera</taxon>
        <taxon>Apocrita</taxon>
        <taxon>Aculeata</taxon>
        <taxon>Apoidea</taxon>
        <taxon>Anthophila</taxon>
        <taxon>Apidae</taxon>
        <taxon>Habropoda</taxon>
    </lineage>
</organism>
<comment type="similarity">
    <text evidence="10">Belongs to the insect chemoreceptor superfamily. Heteromeric odorant receptor channel (TC 1.A.69) family.</text>
</comment>
<accession>A0A0L7QLK2</accession>
<dbReference type="AlphaFoldDB" id="A0A0L7QLK2"/>
<dbReference type="GO" id="GO:0005549">
    <property type="term" value="F:odorant binding"/>
    <property type="evidence" value="ECO:0007669"/>
    <property type="project" value="InterPro"/>
</dbReference>
<keyword evidence="2" id="KW-1003">Cell membrane</keyword>
<feature type="transmembrane region" description="Helical" evidence="10">
    <location>
        <begin position="176"/>
        <end position="198"/>
    </location>
</feature>
<evidence type="ECO:0000313" key="12">
    <source>
        <dbReference type="Proteomes" id="UP000053825"/>
    </source>
</evidence>
<sequence length="380" mass="43798">MHLVQSKDISIVWSFFLMKIVGLWLAADEAEQRRRNFALIYTLNAIFIASCIAMRDIYYSWGNVNDCIYVGCNILYLAIVFFKILVLYKHRIEFYGLIRFTQEKFWHFDYNSREKLILSECKKICTVFIVAFSFCTQGTCAGYVVTPILANVGKNQSERMLPFNMWVDFPTGLSPYYEVLFIIQTLCVYHVGICYMCFDNILSLLNLHVATQFRILQYRFMNLSNVIEKQTDGRELEIGYTNFTVDSYLQLKSCVQYHQALTGYCKKLENIFSLLVLGQVLFLAMTDSPPSRNVGLVLNLAGTLCQLFMFTYSCDGLTRESMDVSRAVFARPWANLPMDRNGKSVRQSMLMVIMRSNRCCCLTASGFFPVSLETYTGVIN</sequence>
<dbReference type="STRING" id="597456.A0A0L7QLK2"/>
<dbReference type="GO" id="GO:0007165">
    <property type="term" value="P:signal transduction"/>
    <property type="evidence" value="ECO:0007669"/>
    <property type="project" value="UniProtKB-KW"/>
</dbReference>
<dbReference type="PANTHER" id="PTHR21137">
    <property type="entry name" value="ODORANT RECEPTOR"/>
    <property type="match status" value="1"/>
</dbReference>
<dbReference type="InterPro" id="IPR004117">
    <property type="entry name" value="7tm6_olfct_rcpt"/>
</dbReference>
<evidence type="ECO:0000256" key="8">
    <source>
        <dbReference type="ARBA" id="ARBA00023170"/>
    </source>
</evidence>
<keyword evidence="6 10" id="KW-1133">Transmembrane helix</keyword>
<evidence type="ECO:0000256" key="10">
    <source>
        <dbReference type="RuleBase" id="RU351113"/>
    </source>
</evidence>
<feature type="transmembrane region" description="Helical" evidence="10">
    <location>
        <begin position="67"/>
        <end position="88"/>
    </location>
</feature>
<dbReference type="Pfam" id="PF02949">
    <property type="entry name" value="7tm_6"/>
    <property type="match status" value="1"/>
</dbReference>
<evidence type="ECO:0000313" key="11">
    <source>
        <dbReference type="EMBL" id="KOC59500.1"/>
    </source>
</evidence>
<dbReference type="OrthoDB" id="8185860at2759"/>
<evidence type="ECO:0000256" key="5">
    <source>
        <dbReference type="ARBA" id="ARBA00022725"/>
    </source>
</evidence>
<evidence type="ECO:0000256" key="9">
    <source>
        <dbReference type="ARBA" id="ARBA00023224"/>
    </source>
</evidence>
<proteinExistence type="inferred from homology"/>
<dbReference type="PANTHER" id="PTHR21137:SF3">
    <property type="entry name" value="ODORANT RECEPTOR 30A-RELATED"/>
    <property type="match status" value="1"/>
</dbReference>
<keyword evidence="4 10" id="KW-0812">Transmembrane</keyword>
<evidence type="ECO:0000256" key="4">
    <source>
        <dbReference type="ARBA" id="ARBA00022692"/>
    </source>
</evidence>
<evidence type="ECO:0000256" key="7">
    <source>
        <dbReference type="ARBA" id="ARBA00023136"/>
    </source>
</evidence>
<gene>
    <name evidence="11" type="ORF">WH47_10646</name>
</gene>
<keyword evidence="12" id="KW-1185">Reference proteome</keyword>
<feature type="transmembrane region" description="Helical" evidence="10">
    <location>
        <begin position="124"/>
        <end position="145"/>
    </location>
</feature>
<keyword evidence="5 10" id="KW-0552">Olfaction</keyword>
<evidence type="ECO:0000256" key="3">
    <source>
        <dbReference type="ARBA" id="ARBA00022606"/>
    </source>
</evidence>
<evidence type="ECO:0000256" key="6">
    <source>
        <dbReference type="ARBA" id="ARBA00022989"/>
    </source>
</evidence>
<feature type="transmembrane region" description="Helical" evidence="10">
    <location>
        <begin position="12"/>
        <end position="27"/>
    </location>
</feature>
<dbReference type="EMBL" id="KQ414915">
    <property type="protein sequence ID" value="KOC59500.1"/>
    <property type="molecule type" value="Genomic_DNA"/>
</dbReference>
<comment type="caution">
    <text evidence="10">Lacks conserved residue(s) required for the propagation of feature annotation.</text>
</comment>
<dbReference type="GO" id="GO:0004984">
    <property type="term" value="F:olfactory receptor activity"/>
    <property type="evidence" value="ECO:0007669"/>
    <property type="project" value="InterPro"/>
</dbReference>
<reference evidence="11 12" key="1">
    <citation type="submission" date="2015-07" db="EMBL/GenBank/DDBJ databases">
        <title>The genome of Habropoda laboriosa.</title>
        <authorList>
            <person name="Pan H."/>
            <person name="Kapheim K."/>
        </authorList>
    </citation>
    <scope>NUCLEOTIDE SEQUENCE [LARGE SCALE GENOMIC DNA]</scope>
    <source>
        <strain evidence="11">0110345459</strain>
    </source>
</reference>
<keyword evidence="9 10" id="KW-0807">Transducer</keyword>
<dbReference type="GO" id="GO:0005886">
    <property type="term" value="C:plasma membrane"/>
    <property type="evidence" value="ECO:0007669"/>
    <property type="project" value="UniProtKB-SubCell"/>
</dbReference>
<comment type="subcellular location">
    <subcellularLocation>
        <location evidence="1 10">Cell membrane</location>
        <topology evidence="1 10">Multi-pass membrane protein</topology>
    </subcellularLocation>
</comment>
<keyword evidence="7 10" id="KW-0472">Membrane</keyword>
<keyword evidence="3 10" id="KW-0716">Sensory transduction</keyword>
<evidence type="ECO:0000256" key="2">
    <source>
        <dbReference type="ARBA" id="ARBA00022475"/>
    </source>
</evidence>
<dbReference type="Proteomes" id="UP000053825">
    <property type="component" value="Unassembled WGS sequence"/>
</dbReference>